<protein>
    <submittedName>
        <fullName evidence="1">Uncharacterized protein</fullName>
    </submittedName>
</protein>
<evidence type="ECO:0000313" key="2">
    <source>
        <dbReference type="Proteomes" id="UP000308197"/>
    </source>
</evidence>
<dbReference type="Proteomes" id="UP000308197">
    <property type="component" value="Unassembled WGS sequence"/>
</dbReference>
<sequence length="234" mass="26381">MFVEELQKGPSRISGPASVYVLNGTLKDVFVRMSYDGEYVCQSVSLEVPPNLTLHIYVEDTVPDDVAVHTCLRVASRISSKVMQILVFVSVAIGDRRHVPTSNREPEWSMFVENRKRALTAREQLWQYHYVQGVLNRFVGQITPPDLPFEGTKAISITKTQVMRAFNLPLSWAEQCAEVLALTALYGPGGARGESPRVVKALDDPPAVTSKFTTERYLKLLREVHRRWTMNDSS</sequence>
<dbReference type="AlphaFoldDB" id="A0A5C3NXJ1"/>
<dbReference type="EMBL" id="ML211596">
    <property type="protein sequence ID" value="TFK81499.1"/>
    <property type="molecule type" value="Genomic_DNA"/>
</dbReference>
<proteinExistence type="predicted"/>
<dbReference type="STRING" id="1314778.A0A5C3NXJ1"/>
<keyword evidence="2" id="KW-1185">Reference proteome</keyword>
<name>A0A5C3NXJ1_9APHY</name>
<gene>
    <name evidence="1" type="ORF">K466DRAFT_568987</name>
</gene>
<accession>A0A5C3NXJ1</accession>
<reference evidence="1 2" key="1">
    <citation type="journal article" date="2019" name="Nat. Ecol. Evol.">
        <title>Megaphylogeny resolves global patterns of mushroom evolution.</title>
        <authorList>
            <person name="Varga T."/>
            <person name="Krizsan K."/>
            <person name="Foldi C."/>
            <person name="Dima B."/>
            <person name="Sanchez-Garcia M."/>
            <person name="Sanchez-Ramirez S."/>
            <person name="Szollosi G.J."/>
            <person name="Szarkandi J.G."/>
            <person name="Papp V."/>
            <person name="Albert L."/>
            <person name="Andreopoulos W."/>
            <person name="Angelini C."/>
            <person name="Antonin V."/>
            <person name="Barry K.W."/>
            <person name="Bougher N.L."/>
            <person name="Buchanan P."/>
            <person name="Buyck B."/>
            <person name="Bense V."/>
            <person name="Catcheside P."/>
            <person name="Chovatia M."/>
            <person name="Cooper J."/>
            <person name="Damon W."/>
            <person name="Desjardin D."/>
            <person name="Finy P."/>
            <person name="Geml J."/>
            <person name="Haridas S."/>
            <person name="Hughes K."/>
            <person name="Justo A."/>
            <person name="Karasinski D."/>
            <person name="Kautmanova I."/>
            <person name="Kiss B."/>
            <person name="Kocsube S."/>
            <person name="Kotiranta H."/>
            <person name="LaButti K.M."/>
            <person name="Lechner B.E."/>
            <person name="Liimatainen K."/>
            <person name="Lipzen A."/>
            <person name="Lukacs Z."/>
            <person name="Mihaltcheva S."/>
            <person name="Morgado L.N."/>
            <person name="Niskanen T."/>
            <person name="Noordeloos M.E."/>
            <person name="Ohm R.A."/>
            <person name="Ortiz-Santana B."/>
            <person name="Ovrebo C."/>
            <person name="Racz N."/>
            <person name="Riley R."/>
            <person name="Savchenko A."/>
            <person name="Shiryaev A."/>
            <person name="Soop K."/>
            <person name="Spirin V."/>
            <person name="Szebenyi C."/>
            <person name="Tomsovsky M."/>
            <person name="Tulloss R.E."/>
            <person name="Uehling J."/>
            <person name="Grigoriev I.V."/>
            <person name="Vagvolgyi C."/>
            <person name="Papp T."/>
            <person name="Martin F.M."/>
            <person name="Miettinen O."/>
            <person name="Hibbett D.S."/>
            <person name="Nagy L.G."/>
        </authorList>
    </citation>
    <scope>NUCLEOTIDE SEQUENCE [LARGE SCALE GENOMIC DNA]</scope>
    <source>
        <strain evidence="1 2">HHB13444</strain>
    </source>
</reference>
<dbReference type="InParanoid" id="A0A5C3NXJ1"/>
<evidence type="ECO:0000313" key="1">
    <source>
        <dbReference type="EMBL" id="TFK81499.1"/>
    </source>
</evidence>
<organism evidence="1 2">
    <name type="scientific">Polyporus arcularius HHB13444</name>
    <dbReference type="NCBI Taxonomy" id="1314778"/>
    <lineage>
        <taxon>Eukaryota</taxon>
        <taxon>Fungi</taxon>
        <taxon>Dikarya</taxon>
        <taxon>Basidiomycota</taxon>
        <taxon>Agaricomycotina</taxon>
        <taxon>Agaricomycetes</taxon>
        <taxon>Polyporales</taxon>
        <taxon>Polyporaceae</taxon>
        <taxon>Polyporus</taxon>
    </lineage>
</organism>